<dbReference type="PANTHER" id="PTHR43285">
    <property type="entry name" value="ANTHRANILATE PHOSPHORIBOSYLTRANSFERASE"/>
    <property type="match status" value="1"/>
</dbReference>
<sequence>MSIAPYIKVIGRGKDGARPISRDQAYDLMCQVLDRRVTDLEIGAFAVAMRIKGESLDELDGFLAATTERCIPVACSRPTLVLPSYNGARRLPNLTPLLALLLAQEGVPVLVHGVPDDPGRVTTAEIFQVLGLPIAQDEAGIQRAWQRREPVFIRTEVLCPPLAHLLDARWQIGLRNPGHTVAKLLDPCTPGAGLRVVNYTHPEYGVTLNQFLQQTHANALLMRGTEGEPVADPRRTPRIEVFLGGVSQPGLSVAAREGVLAELPILPRECDAATTAVYIQGVVSGEKPAPPALLQQVECILQALRRLPVTGGVPAAPPVPPVLDERTA</sequence>
<feature type="domain" description="Glycosyl transferase family 3 N-terminal" evidence="3">
    <location>
        <begin position="8"/>
        <end position="68"/>
    </location>
</feature>
<keyword evidence="2 4" id="KW-0808">Transferase</keyword>
<dbReference type="GO" id="GO:0005829">
    <property type="term" value="C:cytosol"/>
    <property type="evidence" value="ECO:0007669"/>
    <property type="project" value="TreeGrafter"/>
</dbReference>
<keyword evidence="1" id="KW-0328">Glycosyltransferase</keyword>
<organism evidence="4 5">
    <name type="scientific">Caldimonas brevitalea</name>
    <dbReference type="NCBI Taxonomy" id="413882"/>
    <lineage>
        <taxon>Bacteria</taxon>
        <taxon>Pseudomonadati</taxon>
        <taxon>Pseudomonadota</taxon>
        <taxon>Betaproteobacteria</taxon>
        <taxon>Burkholderiales</taxon>
        <taxon>Sphaerotilaceae</taxon>
        <taxon>Caldimonas</taxon>
    </lineage>
</organism>
<proteinExistence type="predicted"/>
<dbReference type="Gene3D" id="3.40.1030.10">
    <property type="entry name" value="Nucleoside phosphorylase/phosphoribosyltransferase catalytic domain"/>
    <property type="match status" value="1"/>
</dbReference>
<evidence type="ECO:0000256" key="1">
    <source>
        <dbReference type="ARBA" id="ARBA00022676"/>
    </source>
</evidence>
<dbReference type="PATRIC" id="fig|413882.6.peg.3398"/>
<dbReference type="InterPro" id="IPR017459">
    <property type="entry name" value="Glycosyl_Trfase_fam3_N_dom"/>
</dbReference>
<dbReference type="GO" id="GO:0004048">
    <property type="term" value="F:anthranilate phosphoribosyltransferase activity"/>
    <property type="evidence" value="ECO:0007669"/>
    <property type="project" value="InterPro"/>
</dbReference>
<evidence type="ECO:0000259" key="3">
    <source>
        <dbReference type="Pfam" id="PF02885"/>
    </source>
</evidence>
<evidence type="ECO:0000256" key="2">
    <source>
        <dbReference type="ARBA" id="ARBA00022679"/>
    </source>
</evidence>
<dbReference type="STRING" id="413882.AAW51_3256"/>
<dbReference type="InterPro" id="IPR005940">
    <property type="entry name" value="Anthranilate_Pribosyl_Tfrase"/>
</dbReference>
<gene>
    <name evidence="4" type="ORF">AAW51_3256</name>
</gene>
<dbReference type="NCBIfam" id="NF006005">
    <property type="entry name" value="PRK08136.1"/>
    <property type="match status" value="1"/>
</dbReference>
<evidence type="ECO:0000313" key="5">
    <source>
        <dbReference type="Proteomes" id="UP000035352"/>
    </source>
</evidence>
<dbReference type="SUPFAM" id="SSF52418">
    <property type="entry name" value="Nucleoside phosphorylase/phosphoribosyltransferase catalytic domain"/>
    <property type="match status" value="1"/>
</dbReference>
<dbReference type="Gene3D" id="1.20.970.10">
    <property type="entry name" value="Transferase, Pyrimidine Nucleoside Phosphorylase, Chain C"/>
    <property type="match status" value="1"/>
</dbReference>
<dbReference type="EMBL" id="CP011371">
    <property type="protein sequence ID" value="AKJ29947.1"/>
    <property type="molecule type" value="Genomic_DNA"/>
</dbReference>
<dbReference type="Pfam" id="PF02885">
    <property type="entry name" value="Glycos_trans_3N"/>
    <property type="match status" value="1"/>
</dbReference>
<evidence type="ECO:0000313" key="4">
    <source>
        <dbReference type="EMBL" id="AKJ29947.1"/>
    </source>
</evidence>
<protein>
    <submittedName>
        <fullName evidence="4">Glycosyl transferase</fullName>
    </submittedName>
</protein>
<dbReference type="InterPro" id="IPR035902">
    <property type="entry name" value="Nuc_phospho_transferase"/>
</dbReference>
<dbReference type="AlphaFoldDB" id="A0A0G3BKN3"/>
<dbReference type="OrthoDB" id="9768896at2"/>
<dbReference type="PANTHER" id="PTHR43285:SF4">
    <property type="entry name" value="TRANSFERASE"/>
    <property type="match status" value="1"/>
</dbReference>
<reference evidence="4 5" key="1">
    <citation type="submission" date="2015-05" db="EMBL/GenBank/DDBJ databases">
        <authorList>
            <person name="Tang B."/>
            <person name="Yu Y."/>
        </authorList>
    </citation>
    <scope>NUCLEOTIDE SEQUENCE [LARGE SCALE GENOMIC DNA]</scope>
    <source>
        <strain evidence="4 5">DSM 7029</strain>
    </source>
</reference>
<name>A0A0G3BKN3_9BURK</name>
<dbReference type="Proteomes" id="UP000035352">
    <property type="component" value="Chromosome"/>
</dbReference>
<accession>A0A0G3BKN3</accession>
<dbReference type="InterPro" id="IPR036320">
    <property type="entry name" value="Glycosyl_Trfase_fam3_N_dom_sf"/>
</dbReference>
<dbReference type="RefSeq" id="WP_047195433.1">
    <property type="nucleotide sequence ID" value="NZ_CP011371.1"/>
</dbReference>
<dbReference type="SUPFAM" id="SSF47648">
    <property type="entry name" value="Nucleoside phosphorylase/phosphoribosyltransferase N-terminal domain"/>
    <property type="match status" value="1"/>
</dbReference>
<dbReference type="KEGG" id="pbh:AAW51_3256"/>
<dbReference type="GO" id="GO:0000162">
    <property type="term" value="P:L-tryptophan biosynthetic process"/>
    <property type="evidence" value="ECO:0007669"/>
    <property type="project" value="InterPro"/>
</dbReference>
<keyword evidence="5" id="KW-1185">Reference proteome</keyword>